<evidence type="ECO:0000256" key="2">
    <source>
        <dbReference type="SAM" id="MobiDB-lite"/>
    </source>
</evidence>
<name>A0ABQ7GRE2_DUNSA</name>
<dbReference type="PROSITE" id="PS00018">
    <property type="entry name" value="EF_HAND_1"/>
    <property type="match status" value="1"/>
</dbReference>
<reference evidence="4" key="1">
    <citation type="submission" date="2017-08" db="EMBL/GenBank/DDBJ databases">
        <authorList>
            <person name="Polle J.E."/>
            <person name="Barry K."/>
            <person name="Cushman J."/>
            <person name="Schmutz J."/>
            <person name="Tran D."/>
            <person name="Hathwaick L.T."/>
            <person name="Yim W.C."/>
            <person name="Jenkins J."/>
            <person name="Mckie-Krisberg Z.M."/>
            <person name="Prochnik S."/>
            <person name="Lindquist E."/>
            <person name="Dockter R.B."/>
            <person name="Adam C."/>
            <person name="Molina H."/>
            <person name="Bunkerborg J."/>
            <person name="Jin E."/>
            <person name="Buchheim M."/>
            <person name="Magnuson J."/>
        </authorList>
    </citation>
    <scope>NUCLEOTIDE SEQUENCE</scope>
    <source>
        <strain evidence="4">CCAP 19/18</strain>
    </source>
</reference>
<dbReference type="Gene3D" id="1.10.238.10">
    <property type="entry name" value="EF-hand"/>
    <property type="match status" value="1"/>
</dbReference>
<dbReference type="Proteomes" id="UP000815325">
    <property type="component" value="Unassembled WGS sequence"/>
</dbReference>
<feature type="domain" description="EF-hand" evidence="3">
    <location>
        <begin position="99"/>
        <end position="134"/>
    </location>
</feature>
<feature type="region of interest" description="Disordered" evidence="2">
    <location>
        <begin position="18"/>
        <end position="44"/>
    </location>
</feature>
<feature type="compositionally biased region" description="Basic residues" evidence="2">
    <location>
        <begin position="32"/>
        <end position="44"/>
    </location>
</feature>
<evidence type="ECO:0000313" key="4">
    <source>
        <dbReference type="EMBL" id="KAF5837174.1"/>
    </source>
</evidence>
<evidence type="ECO:0000256" key="1">
    <source>
        <dbReference type="ARBA" id="ARBA00022837"/>
    </source>
</evidence>
<dbReference type="SUPFAM" id="SSF47473">
    <property type="entry name" value="EF-hand"/>
    <property type="match status" value="1"/>
</dbReference>
<feature type="compositionally biased region" description="Basic and acidic residues" evidence="2">
    <location>
        <begin position="22"/>
        <end position="31"/>
    </location>
</feature>
<dbReference type="InterPro" id="IPR011992">
    <property type="entry name" value="EF-hand-dom_pair"/>
</dbReference>
<gene>
    <name evidence="4" type="ORF">DUNSADRAFT_4734</name>
</gene>
<proteinExistence type="predicted"/>
<keyword evidence="5" id="KW-1185">Reference proteome</keyword>
<evidence type="ECO:0000313" key="5">
    <source>
        <dbReference type="Proteomes" id="UP000815325"/>
    </source>
</evidence>
<dbReference type="InterPro" id="IPR002048">
    <property type="entry name" value="EF_hand_dom"/>
</dbReference>
<dbReference type="EMBL" id="MU069625">
    <property type="protein sequence ID" value="KAF5837174.1"/>
    <property type="molecule type" value="Genomic_DNA"/>
</dbReference>
<dbReference type="InterPro" id="IPR018247">
    <property type="entry name" value="EF_Hand_1_Ca_BS"/>
</dbReference>
<accession>A0ABQ7GRE2</accession>
<dbReference type="Pfam" id="PF00036">
    <property type="entry name" value="EF-hand_1"/>
    <property type="match status" value="1"/>
</dbReference>
<dbReference type="PROSITE" id="PS50222">
    <property type="entry name" value="EF_HAND_2"/>
    <property type="match status" value="1"/>
</dbReference>
<organism evidence="4 5">
    <name type="scientific">Dunaliella salina</name>
    <name type="common">Green alga</name>
    <name type="synonym">Protococcus salinus</name>
    <dbReference type="NCBI Taxonomy" id="3046"/>
    <lineage>
        <taxon>Eukaryota</taxon>
        <taxon>Viridiplantae</taxon>
        <taxon>Chlorophyta</taxon>
        <taxon>core chlorophytes</taxon>
        <taxon>Chlorophyceae</taxon>
        <taxon>CS clade</taxon>
        <taxon>Chlamydomonadales</taxon>
        <taxon>Dunaliellaceae</taxon>
        <taxon>Dunaliella</taxon>
    </lineage>
</organism>
<comment type="caution">
    <text evidence="4">The sequence shown here is derived from an EMBL/GenBank/DDBJ whole genome shotgun (WGS) entry which is preliminary data.</text>
</comment>
<keyword evidence="1" id="KW-0106">Calcium</keyword>
<protein>
    <recommendedName>
        <fullName evidence="3">EF-hand domain-containing protein</fullName>
    </recommendedName>
</protein>
<evidence type="ECO:0000259" key="3">
    <source>
        <dbReference type="PROSITE" id="PS50222"/>
    </source>
</evidence>
<sequence>MGRSVSAAVRNKGVGWADDVVGGEHDSDEAHKAKRALRPTHSQARHARSIAAALEAASARGAALQTVPDAVIARLQQFAAMNAFKREARRVVATYLPEEEVVGLLTLFRHMDTDKDGVVSMEELCRALEQRGVHVPDEHAKVRTWACVV</sequence>